<protein>
    <recommendedName>
        <fullName evidence="2">Anti-sigma factor antagonist</fullName>
    </recommendedName>
</protein>
<dbReference type="Proteomes" id="UP000194761">
    <property type="component" value="Unassembled WGS sequence"/>
</dbReference>
<dbReference type="CDD" id="cd07043">
    <property type="entry name" value="STAS_anti-anti-sigma_factors"/>
    <property type="match status" value="1"/>
</dbReference>
<evidence type="ECO:0000256" key="1">
    <source>
        <dbReference type="ARBA" id="ARBA00009013"/>
    </source>
</evidence>
<dbReference type="Pfam" id="PF01740">
    <property type="entry name" value="STAS"/>
    <property type="match status" value="1"/>
</dbReference>
<dbReference type="NCBIfam" id="TIGR00377">
    <property type="entry name" value="ant_ant_sig"/>
    <property type="match status" value="1"/>
</dbReference>
<evidence type="ECO:0000256" key="2">
    <source>
        <dbReference type="RuleBase" id="RU003749"/>
    </source>
</evidence>
<name>A0A243RD86_9ACTN</name>
<evidence type="ECO:0000259" key="3">
    <source>
        <dbReference type="PROSITE" id="PS50801"/>
    </source>
</evidence>
<dbReference type="PANTHER" id="PTHR33495:SF2">
    <property type="entry name" value="ANTI-SIGMA FACTOR ANTAGONIST TM_1081-RELATED"/>
    <property type="match status" value="1"/>
</dbReference>
<gene>
    <name evidence="4" type="ORF">CA984_29400</name>
</gene>
<organism evidence="4 5">
    <name type="scientific">Streptosporangium minutum</name>
    <dbReference type="NCBI Taxonomy" id="569862"/>
    <lineage>
        <taxon>Bacteria</taxon>
        <taxon>Bacillati</taxon>
        <taxon>Actinomycetota</taxon>
        <taxon>Actinomycetes</taxon>
        <taxon>Streptosporangiales</taxon>
        <taxon>Streptosporangiaceae</taxon>
        <taxon>Streptosporangium</taxon>
    </lineage>
</organism>
<accession>A0A243RD86</accession>
<keyword evidence="5" id="KW-1185">Reference proteome</keyword>
<dbReference type="GO" id="GO:0043856">
    <property type="term" value="F:anti-sigma factor antagonist activity"/>
    <property type="evidence" value="ECO:0007669"/>
    <property type="project" value="InterPro"/>
</dbReference>
<sequence length="118" mass="12658">MTDALRLPVRSENATLVLRPEGELDVNTAAQLQSWLDDYLARGPQPATLVDLSGLTFVDSPGLAALLAMRRRLTGEGAVVAYADPTPQPARLLRITGLAANLPVFDTLHEALRSLAAR</sequence>
<dbReference type="PANTHER" id="PTHR33495">
    <property type="entry name" value="ANTI-SIGMA FACTOR ANTAGONIST TM_1081-RELATED-RELATED"/>
    <property type="match status" value="1"/>
</dbReference>
<evidence type="ECO:0000313" key="5">
    <source>
        <dbReference type="Proteomes" id="UP000194761"/>
    </source>
</evidence>
<dbReference type="AlphaFoldDB" id="A0A243RD86"/>
<dbReference type="InterPro" id="IPR002645">
    <property type="entry name" value="STAS_dom"/>
</dbReference>
<dbReference type="Gene3D" id="3.30.750.24">
    <property type="entry name" value="STAS domain"/>
    <property type="match status" value="1"/>
</dbReference>
<evidence type="ECO:0000313" key="4">
    <source>
        <dbReference type="EMBL" id="OUC92624.1"/>
    </source>
</evidence>
<dbReference type="InterPro" id="IPR036513">
    <property type="entry name" value="STAS_dom_sf"/>
</dbReference>
<dbReference type="SUPFAM" id="SSF52091">
    <property type="entry name" value="SpoIIaa-like"/>
    <property type="match status" value="1"/>
</dbReference>
<comment type="caution">
    <text evidence="4">The sequence shown here is derived from an EMBL/GenBank/DDBJ whole genome shotgun (WGS) entry which is preliminary data.</text>
</comment>
<dbReference type="RefSeq" id="WP_086576770.1">
    <property type="nucleotide sequence ID" value="NZ_NGFP01000167.1"/>
</dbReference>
<dbReference type="PROSITE" id="PS50801">
    <property type="entry name" value="STAS"/>
    <property type="match status" value="1"/>
</dbReference>
<dbReference type="InterPro" id="IPR003658">
    <property type="entry name" value="Anti-sigma_ant"/>
</dbReference>
<feature type="domain" description="STAS" evidence="3">
    <location>
        <begin position="5"/>
        <end position="115"/>
    </location>
</feature>
<proteinExistence type="inferred from homology"/>
<comment type="similarity">
    <text evidence="1 2">Belongs to the anti-sigma-factor antagonist family.</text>
</comment>
<reference evidence="4 5" key="1">
    <citation type="submission" date="2017-05" db="EMBL/GenBank/DDBJ databases">
        <title>Biotechnological potential of actinobacteria isolated from South African environments.</title>
        <authorList>
            <person name="Le Roes-Hill M."/>
            <person name="Prins A."/>
            <person name="Durrell K.A."/>
        </authorList>
    </citation>
    <scope>NUCLEOTIDE SEQUENCE [LARGE SCALE GENOMIC DNA]</scope>
    <source>
        <strain evidence="4">M26</strain>
    </source>
</reference>
<dbReference type="EMBL" id="NGFP01000167">
    <property type="protein sequence ID" value="OUC92624.1"/>
    <property type="molecule type" value="Genomic_DNA"/>
</dbReference>